<organism evidence="2 3">
    <name type="scientific">Steinernema carpocapsae</name>
    <name type="common">Entomopathogenic nematode</name>
    <dbReference type="NCBI Taxonomy" id="34508"/>
    <lineage>
        <taxon>Eukaryota</taxon>
        <taxon>Metazoa</taxon>
        <taxon>Ecdysozoa</taxon>
        <taxon>Nematoda</taxon>
        <taxon>Chromadorea</taxon>
        <taxon>Rhabditida</taxon>
        <taxon>Tylenchina</taxon>
        <taxon>Panagrolaimomorpha</taxon>
        <taxon>Strongyloidoidea</taxon>
        <taxon>Steinernematidae</taxon>
        <taxon>Steinernema</taxon>
    </lineage>
</organism>
<evidence type="ECO:0000313" key="3">
    <source>
        <dbReference type="Proteomes" id="UP000298663"/>
    </source>
</evidence>
<dbReference type="SUPFAM" id="SSF49599">
    <property type="entry name" value="TRAF domain-like"/>
    <property type="match status" value="1"/>
</dbReference>
<evidence type="ECO:0000259" key="1">
    <source>
        <dbReference type="PROSITE" id="PS50144"/>
    </source>
</evidence>
<dbReference type="Gene3D" id="2.60.210.10">
    <property type="entry name" value="Apoptosis, Tumor Necrosis Factor Receptor Associated Protein 2, Chain A"/>
    <property type="match status" value="1"/>
</dbReference>
<proteinExistence type="predicted"/>
<dbReference type="EMBL" id="AZBU02000001">
    <property type="protein sequence ID" value="TMS32921.1"/>
    <property type="molecule type" value="Genomic_DNA"/>
</dbReference>
<reference evidence="2 3" key="2">
    <citation type="journal article" date="2019" name="G3 (Bethesda)">
        <title>Hybrid Assembly of the Genome of the Entomopathogenic Nematode Steinernema carpocapsae Identifies the X-Chromosome.</title>
        <authorList>
            <person name="Serra L."/>
            <person name="Macchietto M."/>
            <person name="Macias-Munoz A."/>
            <person name="McGill C.J."/>
            <person name="Rodriguez I.M."/>
            <person name="Rodriguez B."/>
            <person name="Murad R."/>
            <person name="Mortazavi A."/>
        </authorList>
    </citation>
    <scope>NUCLEOTIDE SEQUENCE [LARGE SCALE GENOMIC DNA]</scope>
    <source>
        <strain evidence="2 3">ALL</strain>
    </source>
</reference>
<keyword evidence="3" id="KW-1185">Reference proteome</keyword>
<sequence length="266" mass="30453">MITVKQTRTIRVTDGEPVKSIKIEEIVADTKEKAKSCKFASLGCDVEQVQKDHEQKRPIKHLAVTNDTMRGLLRQFEKLNSQFNTSITQFDYVKASGNRMAVRGGQNYLWKITNWSHHFKQAQKRTVPLIFSKPFYSAVHSYRMVASFAPFGQGKTFGHHASVFIQLVEGDFDQMLKWPFRAPIIFTVWDQKNDVAEKKNMSVRVTPNTIPVNIPFLMQPKNGPNVSFGCDKFIHVDLLSNKTSPYVKDDTLFVEISVDMMTEMLS</sequence>
<dbReference type="Proteomes" id="UP000298663">
    <property type="component" value="Unassembled WGS sequence"/>
</dbReference>
<dbReference type="PROSITE" id="PS50144">
    <property type="entry name" value="MATH"/>
    <property type="match status" value="1"/>
</dbReference>
<feature type="domain" description="MATH" evidence="1">
    <location>
        <begin position="105"/>
        <end position="258"/>
    </location>
</feature>
<dbReference type="PANTHER" id="PTHR10131">
    <property type="entry name" value="TNF RECEPTOR ASSOCIATED FACTOR"/>
    <property type="match status" value="1"/>
</dbReference>
<protein>
    <recommendedName>
        <fullName evidence="1">MATH domain-containing protein</fullName>
    </recommendedName>
</protein>
<name>A0A4U8UJQ4_STECR</name>
<dbReference type="InterPro" id="IPR002083">
    <property type="entry name" value="MATH/TRAF_dom"/>
</dbReference>
<dbReference type="Pfam" id="PF22486">
    <property type="entry name" value="MATH_2"/>
    <property type="match status" value="1"/>
</dbReference>
<dbReference type="AlphaFoldDB" id="A0A4U8UJQ4"/>
<dbReference type="OrthoDB" id="6499288at2759"/>
<dbReference type="PANTHER" id="PTHR10131:SF94">
    <property type="entry name" value="TNF RECEPTOR-ASSOCIATED FACTOR 4"/>
    <property type="match status" value="1"/>
</dbReference>
<dbReference type="STRING" id="34508.A0A4U8UJQ4"/>
<accession>A0A4U8UJQ4</accession>
<evidence type="ECO:0000313" key="2">
    <source>
        <dbReference type="EMBL" id="TMS32921.1"/>
    </source>
</evidence>
<dbReference type="GO" id="GO:0043122">
    <property type="term" value="P:regulation of canonical NF-kappaB signal transduction"/>
    <property type="evidence" value="ECO:0007669"/>
    <property type="project" value="TreeGrafter"/>
</dbReference>
<reference evidence="2 3" key="1">
    <citation type="journal article" date="2015" name="Genome Biol.">
        <title>Comparative genomics of Steinernema reveals deeply conserved gene regulatory networks.</title>
        <authorList>
            <person name="Dillman A.R."/>
            <person name="Macchietto M."/>
            <person name="Porter C.F."/>
            <person name="Rogers A."/>
            <person name="Williams B."/>
            <person name="Antoshechkin I."/>
            <person name="Lee M.M."/>
            <person name="Goodwin Z."/>
            <person name="Lu X."/>
            <person name="Lewis E.E."/>
            <person name="Goodrich-Blair H."/>
            <person name="Stock S.P."/>
            <person name="Adams B.J."/>
            <person name="Sternberg P.W."/>
            <person name="Mortazavi A."/>
        </authorList>
    </citation>
    <scope>NUCLEOTIDE SEQUENCE [LARGE SCALE GENOMIC DNA]</scope>
    <source>
        <strain evidence="2 3">ALL</strain>
    </source>
</reference>
<comment type="caution">
    <text evidence="2">The sequence shown here is derived from an EMBL/GenBank/DDBJ whole genome shotgun (WGS) entry which is preliminary data.</text>
</comment>
<gene>
    <name evidence="2" type="ORF">L596_000714</name>
</gene>
<dbReference type="InterPro" id="IPR008974">
    <property type="entry name" value="TRAF-like"/>
</dbReference>